<dbReference type="SFLD" id="SFLDF00027">
    <property type="entry name" value="p-type_atpase"/>
    <property type="match status" value="1"/>
</dbReference>
<name>A0A2U3DAN1_SULT2</name>
<sequence length="1055" mass="114199">MAMKALAIQLQCELVREIPGRMRLTVAHMRRDRAMANFVQKHLQEHLSCDTIRADAATGRVLICYEPRLANYAGFINEVRARVDEAVVAYIQHRRKERHLPYEGETQTLHQSELLQSAASKSKEEKLLPFKAILGDDKEHGLTSEEVKQRLAIHGLNVLPKQHKPTVWRVLWMQISDWMSLTLVGVAVVSLLTGRAFDALTITAVLAVNSVVGILQERRVSQEVEALKSMTSYAATVIRDGIAQVVPASEVVIGDLVLLEAGDRVPADGVILQAVGLEVDESLLTGESQPTPKIEQGAVELDLLAQNSLFDATYAVFMGTGVTRGKGKMLVTATGAATQMGKLAASLSTVEVQQTVLQERIHSFGRMLVAGILATVAAVIVVGLWRGLPLTHLLLTAMALAASAIPEGLPLLITIGLTAGVRRVGKTSLVIRKLSSLETLGRVTVICSDKTGTLTKNEMTVRQLWTSCGRYRVSGDGYDPRGEISFLGADPGVSDHGVVQTLARLGGLCNDAELCYRGKPLTSYSGMSVETTDATQFSVRGDPTDGALLVMALKAGCDLSEITQAQRMHEWVFTPEQKRMSVVYAKEGQFEFIAKGAVEEILVRSSALLTEAGVKPLTLALRTKIIDEMSTFAAQAMRVMAVAYRPLATAEQELLSQVDQEGSVRERLERDLIFVGLVGMVDPLRAHVEESIQLCREANIRVLMITGDHPVTAAAVAREIGLVAGEEEPLVLTGAEVENMSIQQLAHEVEKVSIFARMSPQHKLAIVDALKLRKQVVAMTGDGVNDAPAVRRADVGIAMGRRSTEVTREASVMTVADENFSTIVSGVKEGRDVLGNILRALGYLLSGNLGEVLYAAFAVFLGMPLPFVPVQILLINLLTDAAPTIGLVTRPPHTPAASRQALTQQRDFLDKQYVRQIFTHAVAIGFSTLGVFALGLKISGRLAIAQTMAMVTLSLAELLHIESWHHDEEPAPLPVPSDRVLRVTFYGSLLMIAGSLYLAPLQHIFQTTALPIFYLTISVAGAFGAYAVQTAFRTRGYGRVGRRAKALTASAGIVA</sequence>
<dbReference type="PRINTS" id="PR00119">
    <property type="entry name" value="CATATPASE"/>
</dbReference>
<gene>
    <name evidence="13" type="ORF">BM613_03685</name>
</gene>
<dbReference type="GO" id="GO:0005524">
    <property type="term" value="F:ATP binding"/>
    <property type="evidence" value="ECO:0007669"/>
    <property type="project" value="UniProtKB-KW"/>
</dbReference>
<comment type="subcellular location">
    <subcellularLocation>
        <location evidence="1">Membrane</location>
        <topology evidence="1">Multi-pass membrane protein</topology>
    </subcellularLocation>
</comment>
<dbReference type="Pfam" id="PF13246">
    <property type="entry name" value="Cation_ATPase"/>
    <property type="match status" value="1"/>
</dbReference>
<dbReference type="Gene3D" id="2.70.150.10">
    <property type="entry name" value="Calcium-transporting ATPase, cytoplasmic transduction domain A"/>
    <property type="match status" value="1"/>
</dbReference>
<dbReference type="SFLD" id="SFLDS00003">
    <property type="entry name" value="Haloacid_Dehalogenase"/>
    <property type="match status" value="1"/>
</dbReference>
<evidence type="ECO:0000256" key="1">
    <source>
        <dbReference type="ARBA" id="ARBA00004141"/>
    </source>
</evidence>
<dbReference type="Pfam" id="PF00122">
    <property type="entry name" value="E1-E2_ATPase"/>
    <property type="match status" value="1"/>
</dbReference>
<dbReference type="Gene3D" id="1.20.1110.10">
    <property type="entry name" value="Calcium-transporting ATPase, transmembrane domain"/>
    <property type="match status" value="1"/>
</dbReference>
<dbReference type="InterPro" id="IPR006068">
    <property type="entry name" value="ATPase_P-typ_cation-transptr_C"/>
</dbReference>
<dbReference type="InterPro" id="IPR023214">
    <property type="entry name" value="HAD_sf"/>
</dbReference>
<keyword evidence="5" id="KW-0547">Nucleotide-binding</keyword>
<dbReference type="Pfam" id="PF00690">
    <property type="entry name" value="Cation_ATPase_N"/>
    <property type="match status" value="1"/>
</dbReference>
<dbReference type="SFLD" id="SFLDG00002">
    <property type="entry name" value="C1.7:_P-type_atpase_like"/>
    <property type="match status" value="1"/>
</dbReference>
<evidence type="ECO:0000256" key="9">
    <source>
        <dbReference type="ARBA" id="ARBA00023065"/>
    </source>
</evidence>
<evidence type="ECO:0000256" key="3">
    <source>
        <dbReference type="ARBA" id="ARBA00022553"/>
    </source>
</evidence>
<feature type="transmembrane region" description="Helical" evidence="11">
    <location>
        <begin position="367"/>
        <end position="388"/>
    </location>
</feature>
<dbReference type="Gene3D" id="3.40.50.1000">
    <property type="entry name" value="HAD superfamily/HAD-like"/>
    <property type="match status" value="1"/>
</dbReference>
<reference evidence="13 14" key="1">
    <citation type="submission" date="2016-11" db="EMBL/GenBank/DDBJ databases">
        <title>Comparative genomics of Acidibacillus ferroxidans species.</title>
        <authorList>
            <person name="Oliveira G."/>
            <person name="Nunes G."/>
            <person name="Oliveira R."/>
            <person name="Araujo F."/>
            <person name="Salim A."/>
            <person name="Scholte L."/>
            <person name="Morais D."/>
            <person name="Nancucheo I."/>
            <person name="Johnson D.B."/>
            <person name="Grail B."/>
            <person name="Bittencourt J."/>
            <person name="Valadares R."/>
        </authorList>
    </citation>
    <scope>NUCLEOTIDE SEQUENCE [LARGE SCALE GENOMIC DNA]</scope>
    <source>
        <strain evidence="13 14">Y002</strain>
    </source>
</reference>
<evidence type="ECO:0000256" key="2">
    <source>
        <dbReference type="ARBA" id="ARBA00022448"/>
    </source>
</evidence>
<dbReference type="NCBIfam" id="TIGR01494">
    <property type="entry name" value="ATPase_P-type"/>
    <property type="match status" value="2"/>
</dbReference>
<dbReference type="Gene3D" id="3.40.1110.10">
    <property type="entry name" value="Calcium-transporting ATPase, cytoplasmic domain N"/>
    <property type="match status" value="1"/>
</dbReference>
<dbReference type="SMART" id="SM00831">
    <property type="entry name" value="Cation_ATPase_N"/>
    <property type="match status" value="1"/>
</dbReference>
<organism evidence="13 14">
    <name type="scientific">Sulfoacidibacillus thermotolerans</name>
    <name type="common">Acidibacillus sulfuroxidans</name>
    <dbReference type="NCBI Taxonomy" id="1765684"/>
    <lineage>
        <taxon>Bacteria</taxon>
        <taxon>Bacillati</taxon>
        <taxon>Bacillota</taxon>
        <taxon>Bacilli</taxon>
        <taxon>Bacillales</taxon>
        <taxon>Alicyclobacillaceae</taxon>
        <taxon>Sulfoacidibacillus</taxon>
    </lineage>
</organism>
<feature type="transmembrane region" description="Helical" evidence="11">
    <location>
        <begin position="394"/>
        <end position="419"/>
    </location>
</feature>
<evidence type="ECO:0000256" key="11">
    <source>
        <dbReference type="SAM" id="Phobius"/>
    </source>
</evidence>
<keyword evidence="14" id="KW-1185">Reference proteome</keyword>
<evidence type="ECO:0000256" key="5">
    <source>
        <dbReference type="ARBA" id="ARBA00022741"/>
    </source>
</evidence>
<dbReference type="GO" id="GO:0006811">
    <property type="term" value="P:monoatomic ion transport"/>
    <property type="evidence" value="ECO:0007669"/>
    <property type="project" value="UniProtKB-KW"/>
</dbReference>
<dbReference type="PRINTS" id="PR00121">
    <property type="entry name" value="NAKATPASE"/>
</dbReference>
<feature type="transmembrane region" description="Helical" evidence="11">
    <location>
        <begin position="852"/>
        <end position="874"/>
    </location>
</feature>
<dbReference type="InterPro" id="IPR023298">
    <property type="entry name" value="ATPase_P-typ_TM_dom_sf"/>
</dbReference>
<dbReference type="SUPFAM" id="SSF81660">
    <property type="entry name" value="Metal cation-transporting ATPase, ATP-binding domain N"/>
    <property type="match status" value="1"/>
</dbReference>
<dbReference type="GO" id="GO:0016020">
    <property type="term" value="C:membrane"/>
    <property type="evidence" value="ECO:0007669"/>
    <property type="project" value="UniProtKB-SubCell"/>
</dbReference>
<accession>A0A2U3DAN1</accession>
<dbReference type="InterPro" id="IPR044492">
    <property type="entry name" value="P_typ_ATPase_HD_dom"/>
</dbReference>
<dbReference type="InterPro" id="IPR004014">
    <property type="entry name" value="ATPase_P-typ_cation-transptr_N"/>
</dbReference>
<evidence type="ECO:0000256" key="8">
    <source>
        <dbReference type="ARBA" id="ARBA00022989"/>
    </source>
</evidence>
<dbReference type="SUPFAM" id="SSF81653">
    <property type="entry name" value="Calcium ATPase, transduction domain A"/>
    <property type="match status" value="1"/>
</dbReference>
<dbReference type="OrthoDB" id="9813266at2"/>
<dbReference type="InterPro" id="IPR023299">
    <property type="entry name" value="ATPase_P-typ_cyto_dom_N"/>
</dbReference>
<keyword evidence="6" id="KW-0067">ATP-binding</keyword>
<dbReference type="Proteomes" id="UP000245380">
    <property type="component" value="Unassembled WGS sequence"/>
</dbReference>
<keyword evidence="10 11" id="KW-0472">Membrane</keyword>
<dbReference type="InterPro" id="IPR036412">
    <property type="entry name" value="HAD-like_sf"/>
</dbReference>
<proteinExistence type="predicted"/>
<keyword evidence="7" id="KW-1278">Translocase</keyword>
<keyword evidence="4 11" id="KW-0812">Transmembrane</keyword>
<dbReference type="InterPro" id="IPR008250">
    <property type="entry name" value="ATPase_P-typ_transduc_dom_A_sf"/>
</dbReference>
<evidence type="ECO:0000259" key="12">
    <source>
        <dbReference type="SMART" id="SM00831"/>
    </source>
</evidence>
<evidence type="ECO:0000313" key="13">
    <source>
        <dbReference type="EMBL" id="PWI58331.1"/>
    </source>
</evidence>
<dbReference type="Pfam" id="PF00689">
    <property type="entry name" value="Cation_ATPase_C"/>
    <property type="match status" value="1"/>
</dbReference>
<keyword evidence="2" id="KW-0813">Transport</keyword>
<dbReference type="PANTHER" id="PTHR42861">
    <property type="entry name" value="CALCIUM-TRANSPORTING ATPASE"/>
    <property type="match status" value="1"/>
</dbReference>
<comment type="caution">
    <text evidence="13">The sequence shown here is derived from an EMBL/GenBank/DDBJ whole genome shotgun (WGS) entry which is preliminary data.</text>
</comment>
<dbReference type="InterPro" id="IPR018303">
    <property type="entry name" value="ATPase_P-typ_P_site"/>
</dbReference>
<feature type="domain" description="Cation-transporting P-type ATPase N-terminal" evidence="12">
    <location>
        <begin position="124"/>
        <end position="195"/>
    </location>
</feature>
<keyword evidence="3" id="KW-0597">Phosphoprotein</keyword>
<feature type="transmembrane region" description="Helical" evidence="11">
    <location>
        <begin position="170"/>
        <end position="193"/>
    </location>
</feature>
<dbReference type="GO" id="GO:0016887">
    <property type="term" value="F:ATP hydrolysis activity"/>
    <property type="evidence" value="ECO:0007669"/>
    <property type="project" value="InterPro"/>
</dbReference>
<evidence type="ECO:0000256" key="4">
    <source>
        <dbReference type="ARBA" id="ARBA00022692"/>
    </source>
</evidence>
<keyword evidence="9" id="KW-0406">Ion transport</keyword>
<protein>
    <recommendedName>
        <fullName evidence="12">Cation-transporting P-type ATPase N-terminal domain-containing protein</fullName>
    </recommendedName>
</protein>
<dbReference type="InterPro" id="IPR059000">
    <property type="entry name" value="ATPase_P-type_domA"/>
</dbReference>
<dbReference type="InterPro" id="IPR001757">
    <property type="entry name" value="P_typ_ATPase"/>
</dbReference>
<evidence type="ECO:0000256" key="10">
    <source>
        <dbReference type="ARBA" id="ARBA00023136"/>
    </source>
</evidence>
<feature type="transmembrane region" description="Helical" evidence="11">
    <location>
        <begin position="917"/>
        <end position="936"/>
    </location>
</feature>
<dbReference type="SUPFAM" id="SSF56784">
    <property type="entry name" value="HAD-like"/>
    <property type="match status" value="1"/>
</dbReference>
<dbReference type="EMBL" id="MPDK01000004">
    <property type="protein sequence ID" value="PWI58331.1"/>
    <property type="molecule type" value="Genomic_DNA"/>
</dbReference>
<evidence type="ECO:0000256" key="6">
    <source>
        <dbReference type="ARBA" id="ARBA00022840"/>
    </source>
</evidence>
<dbReference type="SUPFAM" id="SSF81665">
    <property type="entry name" value="Calcium ATPase, transmembrane domain M"/>
    <property type="match status" value="1"/>
</dbReference>
<feature type="transmembrane region" description="Helical" evidence="11">
    <location>
        <begin position="1012"/>
        <end position="1032"/>
    </location>
</feature>
<feature type="transmembrane region" description="Helical" evidence="11">
    <location>
        <begin position="981"/>
        <end position="1000"/>
    </location>
</feature>
<keyword evidence="8 11" id="KW-1133">Transmembrane helix</keyword>
<dbReference type="AlphaFoldDB" id="A0A2U3DAN1"/>
<evidence type="ECO:0000313" key="14">
    <source>
        <dbReference type="Proteomes" id="UP000245380"/>
    </source>
</evidence>
<dbReference type="PROSITE" id="PS00154">
    <property type="entry name" value="ATPASE_E1_E2"/>
    <property type="match status" value="1"/>
</dbReference>
<evidence type="ECO:0000256" key="7">
    <source>
        <dbReference type="ARBA" id="ARBA00022967"/>
    </source>
</evidence>